<dbReference type="GO" id="GO:0016787">
    <property type="term" value="F:hydrolase activity"/>
    <property type="evidence" value="ECO:0007669"/>
    <property type="project" value="InterPro"/>
</dbReference>
<dbReference type="InterPro" id="IPR052358">
    <property type="entry name" value="Aro_Compnd_Degr_Hydrolases"/>
</dbReference>
<name>A0A160FWP6_9BURK</name>
<dbReference type="Gene3D" id="3.20.20.140">
    <property type="entry name" value="Metal-dependent hydrolases"/>
    <property type="match status" value="1"/>
</dbReference>
<dbReference type="STRING" id="1804984.AYM40_21280"/>
<proteinExistence type="predicted"/>
<dbReference type="InterPro" id="IPR032466">
    <property type="entry name" value="Metal_Hydrolase"/>
</dbReference>
<evidence type="ECO:0000259" key="1">
    <source>
        <dbReference type="Pfam" id="PF04909"/>
    </source>
</evidence>
<protein>
    <recommendedName>
        <fullName evidence="1">Amidohydrolase-related domain-containing protein</fullName>
    </recommendedName>
</protein>
<dbReference type="AlphaFoldDB" id="A0A160FWP6"/>
<dbReference type="InterPro" id="IPR006680">
    <property type="entry name" value="Amidohydro-rel"/>
</dbReference>
<dbReference type="PANTHER" id="PTHR35563">
    <property type="entry name" value="BARREL METAL-DEPENDENT HYDROLASE, PUTATIVE (AFU_ORTHOLOGUE AFUA_1G16240)-RELATED"/>
    <property type="match status" value="1"/>
</dbReference>
<organism evidence="2 3">
    <name type="scientific">Paraburkholderia phytofirmans OLGA172</name>
    <dbReference type="NCBI Taxonomy" id="1417228"/>
    <lineage>
        <taxon>Bacteria</taxon>
        <taxon>Pseudomonadati</taxon>
        <taxon>Pseudomonadota</taxon>
        <taxon>Betaproteobacteria</taxon>
        <taxon>Burkholderiales</taxon>
        <taxon>Burkholderiaceae</taxon>
        <taxon>Paraburkholderia</taxon>
    </lineage>
</organism>
<evidence type="ECO:0000313" key="3">
    <source>
        <dbReference type="Proteomes" id="UP000076852"/>
    </source>
</evidence>
<gene>
    <name evidence="2" type="ORF">AYM40_21280</name>
</gene>
<feature type="domain" description="Amidohydrolase-related" evidence="1">
    <location>
        <begin position="8"/>
        <end position="272"/>
    </location>
</feature>
<reference evidence="2 3" key="1">
    <citation type="journal article" date="2016" name="Gene">
        <title>PacBio SMRT assembly of a complex multi-replicon genome reveals chlorocatechol degradative operon in a region of genome plasticity.</title>
        <authorList>
            <person name="Ricker N."/>
            <person name="Shen S.Y."/>
            <person name="Goordial J."/>
            <person name="Jin S."/>
            <person name="Fulthorpe R.R."/>
        </authorList>
    </citation>
    <scope>NUCLEOTIDE SEQUENCE [LARGE SCALE GENOMIC DNA]</scope>
    <source>
        <strain evidence="2 3">OLGA172</strain>
    </source>
</reference>
<sequence length="272" mass="29661">MCPAGATDCHVHVYGPNNAFPVAATRAFDVPEALPSSLSDLLDMLGIQRVVLVQPSGYGTDNSRHLTALKEVGRPARMIASLRSDVSPTELDRMHKAGVRGVRYTIGHAGAAPIAEMPELAKRIAEFGWHVQLHVMNDGSGNALVEMEKALENLATDLVIDHIGSIHPAGGLEQRGFAALLRLLETGRCWVKLSGAYRVSKAPPYEDMMPFVEKLVAANPDRLVWGSDWPHVAFKGSMPNTTDLLDQLMAWIPDETQRHRILVGNPATLYGF</sequence>
<accession>A0A160FWP6</accession>
<keyword evidence="3" id="KW-1185">Reference proteome</keyword>
<evidence type="ECO:0000313" key="2">
    <source>
        <dbReference type="EMBL" id="ANB77408.1"/>
    </source>
</evidence>
<dbReference type="Pfam" id="PF04909">
    <property type="entry name" value="Amidohydro_2"/>
    <property type="match status" value="1"/>
</dbReference>
<dbReference type="KEGG" id="buz:AYM40_21280"/>
<dbReference type="EMBL" id="CP014579">
    <property type="protein sequence ID" value="ANB77408.1"/>
    <property type="molecule type" value="Genomic_DNA"/>
</dbReference>
<dbReference type="SUPFAM" id="SSF51556">
    <property type="entry name" value="Metallo-dependent hydrolases"/>
    <property type="match status" value="1"/>
</dbReference>
<dbReference type="PANTHER" id="PTHR35563:SF2">
    <property type="entry name" value="BARREL METAL-DEPENDENT HYDROLASE, PUTATIVE (AFU_ORTHOLOGUE AFUA_1G16240)-RELATED"/>
    <property type="match status" value="1"/>
</dbReference>
<dbReference type="Proteomes" id="UP000076852">
    <property type="component" value="Chromosome 2"/>
</dbReference>